<keyword evidence="2" id="KW-1133">Transmembrane helix</keyword>
<evidence type="ECO:0000256" key="2">
    <source>
        <dbReference type="SAM" id="Phobius"/>
    </source>
</evidence>
<gene>
    <name evidence="3" type="ORF">CTB96_18675</name>
</gene>
<name>A0A317ZQ37_9MICO</name>
<proteinExistence type="predicted"/>
<keyword evidence="4" id="KW-1185">Reference proteome</keyword>
<evidence type="ECO:0008006" key="5">
    <source>
        <dbReference type="Google" id="ProtNLM"/>
    </source>
</evidence>
<dbReference type="AlphaFoldDB" id="A0A317ZQ37"/>
<evidence type="ECO:0000313" key="3">
    <source>
        <dbReference type="EMBL" id="PXA68610.1"/>
    </source>
</evidence>
<feature type="transmembrane region" description="Helical" evidence="2">
    <location>
        <begin position="94"/>
        <end position="125"/>
    </location>
</feature>
<organism evidence="3 4">
    <name type="scientific">Cryobacterium arcticum</name>
    <dbReference type="NCBI Taxonomy" id="670052"/>
    <lineage>
        <taxon>Bacteria</taxon>
        <taxon>Bacillati</taxon>
        <taxon>Actinomycetota</taxon>
        <taxon>Actinomycetes</taxon>
        <taxon>Micrococcales</taxon>
        <taxon>Microbacteriaceae</taxon>
        <taxon>Cryobacterium</taxon>
    </lineage>
</organism>
<keyword evidence="2" id="KW-0812">Transmembrane</keyword>
<feature type="compositionally biased region" description="Low complexity" evidence="1">
    <location>
        <begin position="11"/>
        <end position="48"/>
    </location>
</feature>
<keyword evidence="2" id="KW-0472">Membrane</keyword>
<dbReference type="RefSeq" id="WP_110128276.1">
    <property type="nucleotide sequence ID" value="NZ_QHLY01000012.1"/>
</dbReference>
<reference evidence="3 4" key="1">
    <citation type="submission" date="2018-05" db="EMBL/GenBank/DDBJ databases">
        <title>Genetic diversity of glacier-inhabiting Cryobacterium bacteria in China and description of Cryobacterium mengkeensis sp. nov. and Arthrobacter glacialis sp. nov.</title>
        <authorList>
            <person name="Liu Q."/>
            <person name="Xin Y.-H."/>
        </authorList>
    </citation>
    <scope>NUCLEOTIDE SEQUENCE [LARGE SCALE GENOMIC DNA]</scope>
    <source>
        <strain evidence="3 4">SK-1</strain>
    </source>
</reference>
<evidence type="ECO:0000313" key="4">
    <source>
        <dbReference type="Proteomes" id="UP000246722"/>
    </source>
</evidence>
<dbReference type="OrthoDB" id="5126493at2"/>
<accession>A0A317ZQ37</accession>
<evidence type="ECO:0000256" key="1">
    <source>
        <dbReference type="SAM" id="MobiDB-lite"/>
    </source>
</evidence>
<dbReference type="Proteomes" id="UP000246722">
    <property type="component" value="Unassembled WGS sequence"/>
</dbReference>
<comment type="caution">
    <text evidence="3">The sequence shown here is derived from an EMBL/GenBank/DDBJ whole genome shotgun (WGS) entry which is preliminary data.</text>
</comment>
<feature type="region of interest" description="Disordered" evidence="1">
    <location>
        <begin position="1"/>
        <end position="53"/>
    </location>
</feature>
<feature type="transmembrane region" description="Helical" evidence="2">
    <location>
        <begin position="137"/>
        <end position="158"/>
    </location>
</feature>
<protein>
    <recommendedName>
        <fullName evidence="5">DUF4190 domain-containing protein</fullName>
    </recommendedName>
</protein>
<sequence length="168" mass="17367">MPQPGQPDTRAQPQQPAAPAGAPATPAAGVQAQSRAQARAQAARESAVPTGLTRPPVAGELAYESTITAPTEWVPYVYTTAEIQTHAARRGLSVAAAVFGLAGVGVGIFMIWGVPLSLAAVVLALVARFVERRAGGIWIIGLVSGIVGILMGVLWFIVNTELLPAFYG</sequence>
<dbReference type="EMBL" id="QHLY01000012">
    <property type="protein sequence ID" value="PXA68610.1"/>
    <property type="molecule type" value="Genomic_DNA"/>
</dbReference>